<dbReference type="CDD" id="cd00087">
    <property type="entry name" value="FReD"/>
    <property type="match status" value="1"/>
</dbReference>
<proteinExistence type="predicted"/>
<dbReference type="GO" id="GO:0005615">
    <property type="term" value="C:extracellular space"/>
    <property type="evidence" value="ECO:0007669"/>
    <property type="project" value="TreeGrafter"/>
</dbReference>
<gene>
    <name evidence="3" type="ORF">KP79_PYT26393</name>
</gene>
<feature type="region of interest" description="Disordered" evidence="1">
    <location>
        <begin position="1"/>
        <end position="28"/>
    </location>
</feature>
<dbReference type="PROSITE" id="PS51406">
    <property type="entry name" value="FIBRINOGEN_C_2"/>
    <property type="match status" value="1"/>
</dbReference>
<dbReference type="PANTHER" id="PTHR19143:SF327">
    <property type="entry name" value="FI21813P1-RELATED"/>
    <property type="match status" value="1"/>
</dbReference>
<sequence length="251" mass="28066">MSPCGLHRNPSESRQGHSHARTSGRDWTIPGTWRGHTCLTSSLNNCGDVPTGHCSGVYTLTPAGSNVDVFCDMDTAGGPWTIIASRYDGSVDFYKSWNEYKNGFGSLTGEFWLGFENVRPLLAQNMKLRIELKGWSGPLKHVEYDTFDISDEASEYTLNVGGYSSSDGLYDALNYHNGWPFSTYDNGNYMSGFSCTSNGHGAWWYTNCYHSNLFGKWITNDVYAATNWLNFYANSGSYTAVKTVRMMLKKK</sequence>
<reference evidence="3 4" key="1">
    <citation type="journal article" date="2017" name="Nat. Ecol. Evol.">
        <title>Scallop genome provides insights into evolution of bilaterian karyotype and development.</title>
        <authorList>
            <person name="Wang S."/>
            <person name="Zhang J."/>
            <person name="Jiao W."/>
            <person name="Li J."/>
            <person name="Xun X."/>
            <person name="Sun Y."/>
            <person name="Guo X."/>
            <person name="Huan P."/>
            <person name="Dong B."/>
            <person name="Zhang L."/>
            <person name="Hu X."/>
            <person name="Sun X."/>
            <person name="Wang J."/>
            <person name="Zhao C."/>
            <person name="Wang Y."/>
            <person name="Wang D."/>
            <person name="Huang X."/>
            <person name="Wang R."/>
            <person name="Lv J."/>
            <person name="Li Y."/>
            <person name="Zhang Z."/>
            <person name="Liu B."/>
            <person name="Lu W."/>
            <person name="Hui Y."/>
            <person name="Liang J."/>
            <person name="Zhou Z."/>
            <person name="Hou R."/>
            <person name="Li X."/>
            <person name="Liu Y."/>
            <person name="Li H."/>
            <person name="Ning X."/>
            <person name="Lin Y."/>
            <person name="Zhao L."/>
            <person name="Xing Q."/>
            <person name="Dou J."/>
            <person name="Li Y."/>
            <person name="Mao J."/>
            <person name="Guo H."/>
            <person name="Dou H."/>
            <person name="Li T."/>
            <person name="Mu C."/>
            <person name="Jiang W."/>
            <person name="Fu Q."/>
            <person name="Fu X."/>
            <person name="Miao Y."/>
            <person name="Liu J."/>
            <person name="Yu Q."/>
            <person name="Li R."/>
            <person name="Liao H."/>
            <person name="Li X."/>
            <person name="Kong Y."/>
            <person name="Jiang Z."/>
            <person name="Chourrout D."/>
            <person name="Li R."/>
            <person name="Bao Z."/>
        </authorList>
    </citation>
    <scope>NUCLEOTIDE SEQUENCE [LARGE SCALE GENOMIC DNA]</scope>
    <source>
        <strain evidence="3 4">PY_sf001</strain>
    </source>
</reference>
<dbReference type="NCBIfam" id="NF040941">
    <property type="entry name" value="GGGWT_bact"/>
    <property type="match status" value="1"/>
</dbReference>
<dbReference type="Pfam" id="PF00147">
    <property type="entry name" value="Fibrinogen_C"/>
    <property type="match status" value="1"/>
</dbReference>
<evidence type="ECO:0000313" key="4">
    <source>
        <dbReference type="Proteomes" id="UP000242188"/>
    </source>
</evidence>
<evidence type="ECO:0000313" key="3">
    <source>
        <dbReference type="EMBL" id="OWF44121.1"/>
    </source>
</evidence>
<feature type="domain" description="Fibrinogen C-terminal" evidence="2">
    <location>
        <begin position="37"/>
        <end position="251"/>
    </location>
</feature>
<dbReference type="SMART" id="SM00186">
    <property type="entry name" value="FBG"/>
    <property type="match status" value="1"/>
</dbReference>
<evidence type="ECO:0000256" key="1">
    <source>
        <dbReference type="SAM" id="MobiDB-lite"/>
    </source>
</evidence>
<dbReference type="SUPFAM" id="SSF56496">
    <property type="entry name" value="Fibrinogen C-terminal domain-like"/>
    <property type="match status" value="1"/>
</dbReference>
<name>A0A210Q5X4_MIZYE</name>
<accession>A0A210Q5X4</accession>
<dbReference type="InterPro" id="IPR014716">
    <property type="entry name" value="Fibrinogen_a/b/g_C_1"/>
</dbReference>
<dbReference type="Proteomes" id="UP000242188">
    <property type="component" value="Unassembled WGS sequence"/>
</dbReference>
<comment type="caution">
    <text evidence="3">The sequence shown here is derived from an EMBL/GenBank/DDBJ whole genome shotgun (WGS) entry which is preliminary data.</text>
</comment>
<protein>
    <submittedName>
        <fullName evidence="3">Ficolin-3</fullName>
    </submittedName>
</protein>
<dbReference type="InterPro" id="IPR036056">
    <property type="entry name" value="Fibrinogen-like_C"/>
</dbReference>
<dbReference type="Gene3D" id="3.90.215.10">
    <property type="entry name" value="Gamma Fibrinogen, chain A, domain 1"/>
    <property type="match status" value="1"/>
</dbReference>
<keyword evidence="4" id="KW-1185">Reference proteome</keyword>
<dbReference type="InterPro" id="IPR002181">
    <property type="entry name" value="Fibrinogen_a/b/g_C_dom"/>
</dbReference>
<dbReference type="OrthoDB" id="7972392at2759"/>
<dbReference type="EMBL" id="NEDP02004902">
    <property type="protein sequence ID" value="OWF44121.1"/>
    <property type="molecule type" value="Genomic_DNA"/>
</dbReference>
<dbReference type="STRING" id="6573.A0A210Q5X4"/>
<organism evidence="3 4">
    <name type="scientific">Mizuhopecten yessoensis</name>
    <name type="common">Japanese scallop</name>
    <name type="synonym">Patinopecten yessoensis</name>
    <dbReference type="NCBI Taxonomy" id="6573"/>
    <lineage>
        <taxon>Eukaryota</taxon>
        <taxon>Metazoa</taxon>
        <taxon>Spiralia</taxon>
        <taxon>Lophotrochozoa</taxon>
        <taxon>Mollusca</taxon>
        <taxon>Bivalvia</taxon>
        <taxon>Autobranchia</taxon>
        <taxon>Pteriomorphia</taxon>
        <taxon>Pectinida</taxon>
        <taxon>Pectinoidea</taxon>
        <taxon>Pectinidae</taxon>
        <taxon>Mizuhopecten</taxon>
    </lineage>
</organism>
<dbReference type="PANTHER" id="PTHR19143">
    <property type="entry name" value="FIBRINOGEN/TENASCIN/ANGIOPOEITIN"/>
    <property type="match status" value="1"/>
</dbReference>
<evidence type="ECO:0000259" key="2">
    <source>
        <dbReference type="PROSITE" id="PS51406"/>
    </source>
</evidence>
<dbReference type="InterPro" id="IPR050373">
    <property type="entry name" value="Fibrinogen_C-term_domain"/>
</dbReference>
<dbReference type="AlphaFoldDB" id="A0A210Q5X4"/>